<name>A0A150IVL8_9EURY</name>
<gene>
    <name evidence="1" type="ORF">AMQ74_01530</name>
</gene>
<evidence type="ECO:0000313" key="1">
    <source>
        <dbReference type="EMBL" id="KYC48918.1"/>
    </source>
</evidence>
<comment type="caution">
    <text evidence="1">The sequence shown here is derived from an EMBL/GenBank/DDBJ whole genome shotgun (WGS) entry which is preliminary data.</text>
</comment>
<sequence>MNKILILGLTLFFVFLILGFSGCAEKTITPTDTPMDTTNQNIKEEVKTLEKTSPEEEIIVPIEEKEIPKTSNLAKVNIPAELEKGALLYTVNGNVFSYKFQVMYKDEDGDMPIYMFVYINGSRKEMTKANASQIDPKEGILYILPMSGDELYEIAPKAKEWNISYWFRTNDGYGVVETNKMNSFVMDFEAMGLSMEGGAGNAPCNCGH</sequence>
<dbReference type="AlphaFoldDB" id="A0A150IVL8"/>
<dbReference type="EMBL" id="LNGD01000124">
    <property type="protein sequence ID" value="KYC48918.1"/>
    <property type="molecule type" value="Genomic_DNA"/>
</dbReference>
<reference evidence="1 2" key="1">
    <citation type="journal article" date="2016" name="ISME J.">
        <title>Chasing the elusive Euryarchaeota class WSA2: genomes reveal a uniquely fastidious methyl-reducing methanogen.</title>
        <authorList>
            <person name="Nobu M.K."/>
            <person name="Narihiro T."/>
            <person name="Kuroda K."/>
            <person name="Mei R."/>
            <person name="Liu W.T."/>
        </authorList>
    </citation>
    <scope>NUCLEOTIDE SEQUENCE [LARGE SCALE GENOMIC DNA]</scope>
    <source>
        <strain evidence="1">U1lsi0528_Bin089</strain>
    </source>
</reference>
<protein>
    <submittedName>
        <fullName evidence="1">Uncharacterized protein</fullName>
    </submittedName>
</protein>
<proteinExistence type="predicted"/>
<organism evidence="1 2">
    <name type="scientific">Candidatus Methanofastidiosum methylothiophilum</name>
    <dbReference type="NCBI Taxonomy" id="1705564"/>
    <lineage>
        <taxon>Archaea</taxon>
        <taxon>Methanobacteriati</taxon>
        <taxon>Methanobacteriota</taxon>
        <taxon>Stenosarchaea group</taxon>
        <taxon>Candidatus Methanofastidiosia</taxon>
        <taxon>Candidatus Methanofastidiosales</taxon>
        <taxon>Candidatus Methanofastidiosaceae</taxon>
        <taxon>Candidatus Methanofastidiosum</taxon>
    </lineage>
</organism>
<evidence type="ECO:0000313" key="2">
    <source>
        <dbReference type="Proteomes" id="UP000075578"/>
    </source>
</evidence>
<dbReference type="Proteomes" id="UP000075578">
    <property type="component" value="Unassembled WGS sequence"/>
</dbReference>
<dbReference type="PROSITE" id="PS51257">
    <property type="entry name" value="PROKAR_LIPOPROTEIN"/>
    <property type="match status" value="1"/>
</dbReference>
<accession>A0A150IVL8</accession>